<dbReference type="OrthoDB" id="5425247at2759"/>
<proteinExistence type="predicted"/>
<keyword evidence="3" id="KW-1185">Reference proteome</keyword>
<dbReference type="AlphaFoldDB" id="A0A1E3B7S6"/>
<keyword evidence="1" id="KW-0812">Transmembrane</keyword>
<dbReference type="EMBL" id="JXNT01000009">
    <property type="protein sequence ID" value="ODM17023.1"/>
    <property type="molecule type" value="Genomic_DNA"/>
</dbReference>
<reference evidence="2 3" key="1">
    <citation type="journal article" date="2016" name="BMC Genomics">
        <title>Comparative genomic and transcriptomic analyses of the Fuzhuan brick tea-fermentation fungus Aspergillus cristatus.</title>
        <authorList>
            <person name="Ge Y."/>
            <person name="Wang Y."/>
            <person name="Liu Y."/>
            <person name="Tan Y."/>
            <person name="Ren X."/>
            <person name="Zhang X."/>
            <person name="Hyde K.D."/>
            <person name="Liu Y."/>
            <person name="Liu Z."/>
        </authorList>
    </citation>
    <scope>NUCLEOTIDE SEQUENCE [LARGE SCALE GENOMIC DNA]</scope>
    <source>
        <strain evidence="2 3">GZAAS20.1005</strain>
    </source>
</reference>
<sequence length="443" mass="47165">MSTGILDILPSDIRDQAVASGFENTAIQTEWQTWSHFPSELLEAYRDAYYENIKSHGNKAFVKVKNAAGQEFQIAISGPAKKPTGCMFIWDSKSLKQNSASAAAEPQDDVPNNDFYIGTISYQSKILGISKGVWDSKVASIATGVISAVAALVAGWIAKRLVGLGIKLPAQLAAEEVAGMLVADGALEAGAAATFATFATGVLVGSAIGIAVFLLSIILLDYLKKNYQVAVTIQNYDTESEYEISDCHTDNGYLDDHSPFKAQTLTRPTGGVVNVEDSRYIPNGTFIFDNDSTWMQGLGVALTIKRKADSNAFQLKYLCSWWKDNLLGLTDGASESPKDYYNDDSTWSAAGSKKAAITLGKTGIPVTATTNALAKEQKGVYTYIIVIGNPPTKAQDAKPASLEATTLSAEPATLAFEGDGAHVPGLGDTINLPGGPAKVIGRW</sequence>
<keyword evidence="1" id="KW-1133">Transmembrane helix</keyword>
<evidence type="ECO:0000313" key="3">
    <source>
        <dbReference type="Proteomes" id="UP000094569"/>
    </source>
</evidence>
<evidence type="ECO:0000256" key="1">
    <source>
        <dbReference type="SAM" id="Phobius"/>
    </source>
</evidence>
<feature type="transmembrane region" description="Helical" evidence="1">
    <location>
        <begin position="195"/>
        <end position="220"/>
    </location>
</feature>
<feature type="transmembrane region" description="Helical" evidence="1">
    <location>
        <begin position="138"/>
        <end position="158"/>
    </location>
</feature>
<evidence type="ECO:0000313" key="2">
    <source>
        <dbReference type="EMBL" id="ODM17023.1"/>
    </source>
</evidence>
<name>A0A1E3B7S6_ASPCR</name>
<organism evidence="2 3">
    <name type="scientific">Aspergillus cristatus</name>
    <name type="common">Chinese Fuzhuan brick tea-fermentation fungus</name>
    <name type="synonym">Eurotium cristatum</name>
    <dbReference type="NCBI Taxonomy" id="573508"/>
    <lineage>
        <taxon>Eukaryota</taxon>
        <taxon>Fungi</taxon>
        <taxon>Dikarya</taxon>
        <taxon>Ascomycota</taxon>
        <taxon>Pezizomycotina</taxon>
        <taxon>Eurotiomycetes</taxon>
        <taxon>Eurotiomycetidae</taxon>
        <taxon>Eurotiales</taxon>
        <taxon>Aspergillaceae</taxon>
        <taxon>Aspergillus</taxon>
        <taxon>Aspergillus subgen. Aspergillus</taxon>
    </lineage>
</organism>
<dbReference type="Proteomes" id="UP000094569">
    <property type="component" value="Unassembled WGS sequence"/>
</dbReference>
<keyword evidence="1" id="KW-0472">Membrane</keyword>
<comment type="caution">
    <text evidence="2">The sequence shown here is derived from an EMBL/GenBank/DDBJ whole genome shotgun (WGS) entry which is preliminary data.</text>
</comment>
<dbReference type="STRING" id="573508.A0A1E3B7S6"/>
<protein>
    <submittedName>
        <fullName evidence="2">Uncharacterized protein</fullName>
    </submittedName>
</protein>
<dbReference type="VEuPathDB" id="FungiDB:SI65_07422"/>
<gene>
    <name evidence="2" type="ORF">SI65_07422</name>
</gene>
<accession>A0A1E3B7S6</accession>